<dbReference type="Gene3D" id="3.30.420.10">
    <property type="entry name" value="Ribonuclease H-like superfamily/Ribonuclease H"/>
    <property type="match status" value="1"/>
</dbReference>
<sequence length="186" mass="21083">MADCIDNGRVKTTPLHPQYDGMIERFNSTLEDYLRKVVSASQKEWDEYIQNIYSHTVQPYTTLPHEHLKIVFGTELKLPEDLQFGVQPSPPNEATGNATQARELDELHNFVRSRVKMTSDKMTTQPTTKEGAISKAASTLGRTIQFIIKCISPTAKMKMVHLERLARYGKEVYGFSCRTGLSGRQC</sequence>
<dbReference type="STRING" id="151549.A0A4C1SHD0"/>
<dbReference type="InterPro" id="IPR012337">
    <property type="entry name" value="RNaseH-like_sf"/>
</dbReference>
<name>A0A4C1SHD0_EUMVA</name>
<protein>
    <recommendedName>
        <fullName evidence="3">Integrase catalytic domain-containing protein</fullName>
    </recommendedName>
</protein>
<dbReference type="OrthoDB" id="425619at2759"/>
<keyword evidence="2" id="KW-1185">Reference proteome</keyword>
<evidence type="ECO:0000313" key="1">
    <source>
        <dbReference type="EMBL" id="GBP01405.1"/>
    </source>
</evidence>
<dbReference type="AlphaFoldDB" id="A0A4C1SHD0"/>
<reference evidence="1 2" key="1">
    <citation type="journal article" date="2019" name="Commun. Biol.">
        <title>The bagworm genome reveals a unique fibroin gene that provides high tensile strength.</title>
        <authorList>
            <person name="Kono N."/>
            <person name="Nakamura H."/>
            <person name="Ohtoshi R."/>
            <person name="Tomita M."/>
            <person name="Numata K."/>
            <person name="Arakawa K."/>
        </authorList>
    </citation>
    <scope>NUCLEOTIDE SEQUENCE [LARGE SCALE GENOMIC DNA]</scope>
</reference>
<comment type="caution">
    <text evidence="1">The sequence shown here is derived from an EMBL/GenBank/DDBJ whole genome shotgun (WGS) entry which is preliminary data.</text>
</comment>
<dbReference type="InterPro" id="IPR036397">
    <property type="entry name" value="RNaseH_sf"/>
</dbReference>
<dbReference type="SUPFAM" id="SSF53098">
    <property type="entry name" value="Ribonuclease H-like"/>
    <property type="match status" value="1"/>
</dbReference>
<gene>
    <name evidence="1" type="ORF">EVAR_101420_1</name>
</gene>
<proteinExistence type="predicted"/>
<accession>A0A4C1SHD0</accession>
<evidence type="ECO:0000313" key="2">
    <source>
        <dbReference type="Proteomes" id="UP000299102"/>
    </source>
</evidence>
<dbReference type="EMBL" id="BGZK01003446">
    <property type="protein sequence ID" value="GBP01405.1"/>
    <property type="molecule type" value="Genomic_DNA"/>
</dbReference>
<evidence type="ECO:0008006" key="3">
    <source>
        <dbReference type="Google" id="ProtNLM"/>
    </source>
</evidence>
<dbReference type="Proteomes" id="UP000299102">
    <property type="component" value="Unassembled WGS sequence"/>
</dbReference>
<organism evidence="1 2">
    <name type="scientific">Eumeta variegata</name>
    <name type="common">Bagworm moth</name>
    <name type="synonym">Eumeta japonica</name>
    <dbReference type="NCBI Taxonomy" id="151549"/>
    <lineage>
        <taxon>Eukaryota</taxon>
        <taxon>Metazoa</taxon>
        <taxon>Ecdysozoa</taxon>
        <taxon>Arthropoda</taxon>
        <taxon>Hexapoda</taxon>
        <taxon>Insecta</taxon>
        <taxon>Pterygota</taxon>
        <taxon>Neoptera</taxon>
        <taxon>Endopterygota</taxon>
        <taxon>Lepidoptera</taxon>
        <taxon>Glossata</taxon>
        <taxon>Ditrysia</taxon>
        <taxon>Tineoidea</taxon>
        <taxon>Psychidae</taxon>
        <taxon>Oiketicinae</taxon>
        <taxon>Eumeta</taxon>
    </lineage>
</organism>
<dbReference type="GO" id="GO:0003676">
    <property type="term" value="F:nucleic acid binding"/>
    <property type="evidence" value="ECO:0007669"/>
    <property type="project" value="InterPro"/>
</dbReference>